<dbReference type="PROSITE" id="PS51900">
    <property type="entry name" value="CB"/>
    <property type="match status" value="1"/>
</dbReference>
<dbReference type="Gene3D" id="1.10.443.10">
    <property type="entry name" value="Intergrase catalytic core"/>
    <property type="match status" value="1"/>
</dbReference>
<evidence type="ECO:0000259" key="5">
    <source>
        <dbReference type="PROSITE" id="PS51898"/>
    </source>
</evidence>
<dbReference type="InterPro" id="IPR002104">
    <property type="entry name" value="Integrase_catalytic"/>
</dbReference>
<dbReference type="InterPro" id="IPR044068">
    <property type="entry name" value="CB"/>
</dbReference>
<gene>
    <name evidence="7" type="ORF">GTP38_11010</name>
</gene>
<keyword evidence="1" id="KW-0229">DNA integration</keyword>
<dbReference type="PANTHER" id="PTHR30349">
    <property type="entry name" value="PHAGE INTEGRASE-RELATED"/>
    <property type="match status" value="1"/>
</dbReference>
<keyword evidence="3" id="KW-0233">DNA recombination</keyword>
<name>A0ABW9V834_9BURK</name>
<dbReference type="InterPro" id="IPR010998">
    <property type="entry name" value="Integrase_recombinase_N"/>
</dbReference>
<evidence type="ECO:0000256" key="1">
    <source>
        <dbReference type="ARBA" id="ARBA00022908"/>
    </source>
</evidence>
<comment type="caution">
    <text evidence="7">The sequence shown here is derived from an EMBL/GenBank/DDBJ whole genome shotgun (WGS) entry which is preliminary data.</text>
</comment>
<dbReference type="Proteomes" id="UP000449678">
    <property type="component" value="Unassembled WGS sequence"/>
</dbReference>
<dbReference type="Pfam" id="PF00589">
    <property type="entry name" value="Phage_integrase"/>
    <property type="match status" value="1"/>
</dbReference>
<dbReference type="SUPFAM" id="SSF56349">
    <property type="entry name" value="DNA breaking-rejoining enzymes"/>
    <property type="match status" value="1"/>
</dbReference>
<dbReference type="InterPro" id="IPR050090">
    <property type="entry name" value="Tyrosine_recombinase_XerCD"/>
</dbReference>
<keyword evidence="8" id="KW-1185">Reference proteome</keyword>
<sequence>MGTEKSSPSGIELRKGLKTESIRIKFMYKGMECRESLKLAHTKANIKFAERLRGEILNAIQLQTFDYAKYFPDSPFLQKIGVPRRRNTQTVGDLMDQQFAIYERTLSPSTMTSYKRNRRVHLQPQWGSVLVAEVTPAMLRAWIAPLEMKARSLRQILIPLRGAFDLAVNDDLIEDNPLDRVKLKKILTREAYDNDFEPDPLNAQEITAILSRLDGQVRNVFQFAFCTGMRPSEYIALRWSEVDFDQMLVRVERSRVDGISRDELKTKSGRRTIDLRCGAHEALLNQQQYSAEGNDLVFLDPATGKGWDRSSRLALHWVPSLRRLELRHRNLYQTRHTFASTLLSANVNPLYVAKQMGHKDTTMITRSYGRWIEQHDNALPALFERSKDRQNPKA</sequence>
<keyword evidence="2 4" id="KW-0238">DNA-binding</keyword>
<dbReference type="PROSITE" id="PS51898">
    <property type="entry name" value="TYR_RECOMBINASE"/>
    <property type="match status" value="1"/>
</dbReference>
<dbReference type="InterPro" id="IPR022000">
    <property type="entry name" value="Min27-like_integrase_DNA_bind"/>
</dbReference>
<proteinExistence type="predicted"/>
<dbReference type="Gene3D" id="1.10.150.130">
    <property type="match status" value="1"/>
</dbReference>
<evidence type="ECO:0000256" key="4">
    <source>
        <dbReference type="PROSITE-ProRule" id="PRU01248"/>
    </source>
</evidence>
<feature type="domain" description="Tyr recombinase" evidence="5">
    <location>
        <begin position="196"/>
        <end position="381"/>
    </location>
</feature>
<dbReference type="EMBL" id="WWCO01000006">
    <property type="protein sequence ID" value="MYM34869.1"/>
    <property type="molecule type" value="Genomic_DNA"/>
</dbReference>
<dbReference type="InterPro" id="IPR011010">
    <property type="entry name" value="DNA_brk_join_enz"/>
</dbReference>
<organism evidence="7 8">
    <name type="scientific">Duganella lactea</name>
    <dbReference type="NCBI Taxonomy" id="2692173"/>
    <lineage>
        <taxon>Bacteria</taxon>
        <taxon>Pseudomonadati</taxon>
        <taxon>Pseudomonadota</taxon>
        <taxon>Betaproteobacteria</taxon>
        <taxon>Burkholderiales</taxon>
        <taxon>Oxalobacteraceae</taxon>
        <taxon>Telluria group</taxon>
        <taxon>Duganella</taxon>
    </lineage>
</organism>
<evidence type="ECO:0000256" key="2">
    <source>
        <dbReference type="ARBA" id="ARBA00023125"/>
    </source>
</evidence>
<accession>A0ABW9V834</accession>
<evidence type="ECO:0000256" key="3">
    <source>
        <dbReference type="ARBA" id="ARBA00023172"/>
    </source>
</evidence>
<dbReference type="Pfam" id="PF12167">
    <property type="entry name" value="Arm-DNA-bind_2"/>
    <property type="match status" value="1"/>
</dbReference>
<dbReference type="CDD" id="cd01189">
    <property type="entry name" value="INT_ICEBs1_C_like"/>
    <property type="match status" value="1"/>
</dbReference>
<evidence type="ECO:0000313" key="8">
    <source>
        <dbReference type="Proteomes" id="UP000449678"/>
    </source>
</evidence>
<dbReference type="PANTHER" id="PTHR30349:SF36">
    <property type="entry name" value="PROPHAGE INTEGRASE INTR-RELATED"/>
    <property type="match status" value="1"/>
</dbReference>
<evidence type="ECO:0000259" key="6">
    <source>
        <dbReference type="PROSITE" id="PS51900"/>
    </source>
</evidence>
<evidence type="ECO:0000313" key="7">
    <source>
        <dbReference type="EMBL" id="MYM34869.1"/>
    </source>
</evidence>
<reference evidence="7 8" key="1">
    <citation type="submission" date="2019-12" db="EMBL/GenBank/DDBJ databases">
        <title>Novel species isolated from a subtropical stream in China.</title>
        <authorList>
            <person name="Lu H."/>
        </authorList>
    </citation>
    <scope>NUCLEOTIDE SEQUENCE [LARGE SCALE GENOMIC DNA]</scope>
    <source>
        <strain evidence="7 8">FT94W</strain>
    </source>
</reference>
<feature type="domain" description="Core-binding (CB)" evidence="6">
    <location>
        <begin position="89"/>
        <end position="168"/>
    </location>
</feature>
<protein>
    <submittedName>
        <fullName evidence="7">DUF3596 domain-containing protein</fullName>
    </submittedName>
</protein>
<dbReference type="InterPro" id="IPR013762">
    <property type="entry name" value="Integrase-like_cat_sf"/>
</dbReference>